<keyword evidence="4" id="KW-1185">Reference proteome</keyword>
<dbReference type="AlphaFoldDB" id="A0A8H7RB34"/>
<feature type="region of interest" description="Disordered" evidence="1">
    <location>
        <begin position="509"/>
        <end position="590"/>
    </location>
</feature>
<protein>
    <recommendedName>
        <fullName evidence="5">Galactose oxidase</fullName>
    </recommendedName>
</protein>
<sequence length="590" mass="64968">MERLPRTNREEQGPKMANKTLEMFVNIATRTFQACYRRSNMDTLKCYLKKDCAYTFDKIYCYGGKLDNKQFNNDMYELNLNSLSQGPVSDIVNKWTLITPNPSPGVPQDEYRYGSQFVVLPDGSLFFDGGYNEDHPLVARNITYNPQKNVWTVLPGSSYNDTKNGGIYGQVYSAAAVYLPDTNSVAFYGGRELNAALNFTYTIKKPFANLTYEISSEQDPSKKLVVGIYGYGYLTELNLDTGIWTSSNTYPAGLHNFPIIRSYATATYHPGSKTIIYLGGFSKDKFFVGSTNQLDRYRFYDTRTADWGGGGTNGFITPTSRLGHTATLLNSGNNILVYGGILQTNDETVEGKLSPDYMFDLDLNTFTWIVINKPTDSLGPRAFHSAVLVNGTSLFIMFGKKAPKTAGSLVAANDIMVLNVTDRNAITSLNIYPNPTNGDPASNGGQSKGLSGGAIAGIVVGVVAVIAILVLAALYRKKSKDKAKRKKELRDNYTAIDGEYKEVQPFSAEFSGGSTDAENTSAQPSASRRPNQYASTYSPDLADSSLIKPDVYGDSHTKPKPDVHGTFSTKDKPDAYGNFHMRDKPDIQDD</sequence>
<comment type="caution">
    <text evidence="3">The sequence shown here is derived from an EMBL/GenBank/DDBJ whole genome shotgun (WGS) entry which is preliminary data.</text>
</comment>
<dbReference type="Proteomes" id="UP000603453">
    <property type="component" value="Unassembled WGS sequence"/>
</dbReference>
<evidence type="ECO:0000256" key="2">
    <source>
        <dbReference type="SAM" id="Phobius"/>
    </source>
</evidence>
<name>A0A8H7RB34_9FUNG</name>
<accession>A0A8H7RB34</accession>
<dbReference type="SUPFAM" id="SSF117281">
    <property type="entry name" value="Kelch motif"/>
    <property type="match status" value="1"/>
</dbReference>
<evidence type="ECO:0000313" key="3">
    <source>
        <dbReference type="EMBL" id="KAG2207694.1"/>
    </source>
</evidence>
<evidence type="ECO:0000256" key="1">
    <source>
        <dbReference type="SAM" id="MobiDB-lite"/>
    </source>
</evidence>
<dbReference type="EMBL" id="JAEPRD010000023">
    <property type="protein sequence ID" value="KAG2207694.1"/>
    <property type="molecule type" value="Genomic_DNA"/>
</dbReference>
<proteinExistence type="predicted"/>
<keyword evidence="2" id="KW-0472">Membrane</keyword>
<dbReference type="Gene3D" id="2.120.10.80">
    <property type="entry name" value="Kelch-type beta propeller"/>
    <property type="match status" value="2"/>
</dbReference>
<reference evidence="3" key="1">
    <citation type="submission" date="2020-12" db="EMBL/GenBank/DDBJ databases">
        <title>Metabolic potential, ecology and presence of endohyphal bacteria is reflected in genomic diversity of Mucoromycotina.</title>
        <authorList>
            <person name="Muszewska A."/>
            <person name="Okrasinska A."/>
            <person name="Steczkiewicz K."/>
            <person name="Drgas O."/>
            <person name="Orlowska M."/>
            <person name="Perlinska-Lenart U."/>
            <person name="Aleksandrzak-Piekarczyk T."/>
            <person name="Szatraj K."/>
            <person name="Zielenkiewicz U."/>
            <person name="Pilsyk S."/>
            <person name="Malc E."/>
            <person name="Mieczkowski P."/>
            <person name="Kruszewska J.S."/>
            <person name="Biernat P."/>
            <person name="Pawlowska J."/>
        </authorList>
    </citation>
    <scope>NUCLEOTIDE SEQUENCE</scope>
    <source>
        <strain evidence="3">WA0000017839</strain>
    </source>
</reference>
<feature type="transmembrane region" description="Helical" evidence="2">
    <location>
        <begin position="450"/>
        <end position="475"/>
    </location>
</feature>
<evidence type="ECO:0000313" key="4">
    <source>
        <dbReference type="Proteomes" id="UP000603453"/>
    </source>
</evidence>
<evidence type="ECO:0008006" key="5">
    <source>
        <dbReference type="Google" id="ProtNLM"/>
    </source>
</evidence>
<dbReference type="PANTHER" id="PTHR23244">
    <property type="entry name" value="KELCH REPEAT DOMAIN"/>
    <property type="match status" value="1"/>
</dbReference>
<dbReference type="OrthoDB" id="10251809at2759"/>
<dbReference type="Pfam" id="PF24681">
    <property type="entry name" value="Kelch_KLHDC2_KLHL20_DRC7"/>
    <property type="match status" value="1"/>
</dbReference>
<feature type="compositionally biased region" description="Basic and acidic residues" evidence="1">
    <location>
        <begin position="551"/>
        <end position="590"/>
    </location>
</feature>
<dbReference type="InterPro" id="IPR015915">
    <property type="entry name" value="Kelch-typ_b-propeller"/>
</dbReference>
<gene>
    <name evidence="3" type="ORF">INT47_011814</name>
</gene>
<feature type="compositionally biased region" description="Polar residues" evidence="1">
    <location>
        <begin position="512"/>
        <end position="538"/>
    </location>
</feature>
<keyword evidence="2" id="KW-1133">Transmembrane helix</keyword>
<keyword evidence="2" id="KW-0812">Transmembrane</keyword>
<organism evidence="3 4">
    <name type="scientific">Mucor saturninus</name>
    <dbReference type="NCBI Taxonomy" id="64648"/>
    <lineage>
        <taxon>Eukaryota</taxon>
        <taxon>Fungi</taxon>
        <taxon>Fungi incertae sedis</taxon>
        <taxon>Mucoromycota</taxon>
        <taxon>Mucoromycotina</taxon>
        <taxon>Mucoromycetes</taxon>
        <taxon>Mucorales</taxon>
        <taxon>Mucorineae</taxon>
        <taxon>Mucoraceae</taxon>
        <taxon>Mucor</taxon>
    </lineage>
</organism>